<dbReference type="GO" id="GO:0003676">
    <property type="term" value="F:nucleic acid binding"/>
    <property type="evidence" value="ECO:0007669"/>
    <property type="project" value="InterPro"/>
</dbReference>
<dbReference type="GO" id="GO:0008270">
    <property type="term" value="F:zinc ion binding"/>
    <property type="evidence" value="ECO:0007669"/>
    <property type="project" value="InterPro"/>
</dbReference>
<organism evidence="2 3">
    <name type="scientific">Candidatus Entotheonella gemina</name>
    <dbReference type="NCBI Taxonomy" id="1429439"/>
    <lineage>
        <taxon>Bacteria</taxon>
        <taxon>Pseudomonadati</taxon>
        <taxon>Nitrospinota/Tectimicrobiota group</taxon>
        <taxon>Candidatus Tectimicrobiota</taxon>
        <taxon>Candidatus Entotheonellia</taxon>
        <taxon>Candidatus Entotheonellales</taxon>
        <taxon>Candidatus Entotheonellaceae</taxon>
        <taxon>Candidatus Entotheonella</taxon>
    </lineage>
</organism>
<evidence type="ECO:0000313" key="2">
    <source>
        <dbReference type="EMBL" id="ETW98968.1"/>
    </source>
</evidence>
<dbReference type="Proteomes" id="UP000019140">
    <property type="component" value="Unassembled WGS sequence"/>
</dbReference>
<gene>
    <name evidence="2" type="ORF">ETSY2_41825</name>
</gene>
<dbReference type="PANTHER" id="PTHR37984">
    <property type="entry name" value="PROTEIN CBG26694"/>
    <property type="match status" value="1"/>
</dbReference>
<comment type="caution">
    <text evidence="2">The sequence shown here is derived from an EMBL/GenBank/DDBJ whole genome shotgun (WGS) entry which is preliminary data.</text>
</comment>
<evidence type="ECO:0000256" key="1">
    <source>
        <dbReference type="SAM" id="MobiDB-lite"/>
    </source>
</evidence>
<feature type="region of interest" description="Disordered" evidence="1">
    <location>
        <begin position="132"/>
        <end position="152"/>
    </location>
</feature>
<dbReference type="InterPro" id="IPR036875">
    <property type="entry name" value="Znf_CCHC_sf"/>
</dbReference>
<accession>W4LLJ5</accession>
<feature type="region of interest" description="Disordered" evidence="1">
    <location>
        <begin position="185"/>
        <end position="211"/>
    </location>
</feature>
<dbReference type="HOGENOM" id="CLU_035540_6_1_7"/>
<dbReference type="PANTHER" id="PTHR37984:SF13">
    <property type="entry name" value="RIBONUCLEASE H"/>
    <property type="match status" value="1"/>
</dbReference>
<dbReference type="AlphaFoldDB" id="W4LLJ5"/>
<proteinExistence type="predicted"/>
<protein>
    <recommendedName>
        <fullName evidence="4">Retrotransposon gag domain-containing protein</fullName>
    </recommendedName>
</protein>
<evidence type="ECO:0000313" key="3">
    <source>
        <dbReference type="Proteomes" id="UP000019140"/>
    </source>
</evidence>
<feature type="compositionally biased region" description="Low complexity" evidence="1">
    <location>
        <begin position="199"/>
        <end position="211"/>
    </location>
</feature>
<dbReference type="Gene3D" id="4.10.60.10">
    <property type="entry name" value="Zinc finger, CCHC-type"/>
    <property type="match status" value="1"/>
</dbReference>
<dbReference type="EMBL" id="AZHX01001887">
    <property type="protein sequence ID" value="ETW98968.1"/>
    <property type="molecule type" value="Genomic_DNA"/>
</dbReference>
<name>W4LLJ5_9BACT</name>
<sequence length="211" mass="23418">MRVGSTTYKLLKTLVAPAELTTKSVADLVKLAQEHYNPRPSVIMRRFYFNTCVRQEGESITAYVTRLRDLASHCEYGDSAKELVRDRLVCGVRDDTLQRTLLAVAKLTFDKAFELALLHEAAVQNARLLSSPSSTAPVHYADSPGLPKDTQPGKSCYRCGGSHYAKDCRFKDAVCNYCRKKGHIQRSLPHPEPATTVREPSASASEAQESK</sequence>
<reference evidence="2 3" key="1">
    <citation type="journal article" date="2014" name="Nature">
        <title>An environmental bacterial taxon with a large and distinct metabolic repertoire.</title>
        <authorList>
            <person name="Wilson M.C."/>
            <person name="Mori T."/>
            <person name="Ruckert C."/>
            <person name="Uria A.R."/>
            <person name="Helf M.J."/>
            <person name="Takada K."/>
            <person name="Gernert C."/>
            <person name="Steffens U.A."/>
            <person name="Heycke N."/>
            <person name="Schmitt S."/>
            <person name="Rinke C."/>
            <person name="Helfrich E.J."/>
            <person name="Brachmann A.O."/>
            <person name="Gurgui C."/>
            <person name="Wakimoto T."/>
            <person name="Kracht M."/>
            <person name="Crusemann M."/>
            <person name="Hentschel U."/>
            <person name="Abe I."/>
            <person name="Matsunaga S."/>
            <person name="Kalinowski J."/>
            <person name="Takeyama H."/>
            <person name="Piel J."/>
        </authorList>
    </citation>
    <scope>NUCLEOTIDE SEQUENCE [LARGE SCALE GENOMIC DNA]</scope>
    <source>
        <strain evidence="3">TSY2</strain>
    </source>
</reference>
<dbReference type="InterPro" id="IPR050951">
    <property type="entry name" value="Retrovirus_Pol_polyprotein"/>
</dbReference>
<keyword evidence="3" id="KW-1185">Reference proteome</keyword>
<dbReference type="SUPFAM" id="SSF57756">
    <property type="entry name" value="Retrovirus zinc finger-like domains"/>
    <property type="match status" value="1"/>
</dbReference>
<evidence type="ECO:0008006" key="4">
    <source>
        <dbReference type="Google" id="ProtNLM"/>
    </source>
</evidence>